<feature type="domain" description="N-acetyltransferase" evidence="3">
    <location>
        <begin position="1"/>
        <end position="142"/>
    </location>
</feature>
<evidence type="ECO:0000313" key="4">
    <source>
        <dbReference type="EMBL" id="KIE45020.1"/>
    </source>
</evidence>
<dbReference type="SUPFAM" id="SSF55729">
    <property type="entry name" value="Acyl-CoA N-acyltransferases (Nat)"/>
    <property type="match status" value="1"/>
</dbReference>
<evidence type="ECO:0000256" key="2">
    <source>
        <dbReference type="ARBA" id="ARBA00023315"/>
    </source>
</evidence>
<dbReference type="CDD" id="cd04301">
    <property type="entry name" value="NAT_SF"/>
    <property type="match status" value="1"/>
</dbReference>
<dbReference type="STRING" id="29341.RSJ17_07210"/>
<evidence type="ECO:0000256" key="1">
    <source>
        <dbReference type="ARBA" id="ARBA00022679"/>
    </source>
</evidence>
<dbReference type="Pfam" id="PF00583">
    <property type="entry name" value="Acetyltransf_1"/>
    <property type="match status" value="1"/>
</dbReference>
<dbReference type="AlphaFoldDB" id="A0A0C1UBV6"/>
<reference evidence="4 5" key="1">
    <citation type="journal article" date="2015" name="Infect. Genet. Evol.">
        <title>Genomic sequences of six botulinum neurotoxin-producing strains representing three clostridial species illustrate the mobility and diversity of botulinum neurotoxin genes.</title>
        <authorList>
            <person name="Smith T.J."/>
            <person name="Hill K.K."/>
            <person name="Xie G."/>
            <person name="Foley B.T."/>
            <person name="Williamson C.H."/>
            <person name="Foster J.T."/>
            <person name="Johnson S.L."/>
            <person name="Chertkov O."/>
            <person name="Teshima H."/>
            <person name="Gibbons H.S."/>
            <person name="Johnsky L.A."/>
            <person name="Karavis M.A."/>
            <person name="Smith L.A."/>
        </authorList>
    </citation>
    <scope>NUCLEOTIDE SEQUENCE [LARGE SCALE GENOMIC DNA]</scope>
    <source>
        <strain evidence="4 5">CDC 2741</strain>
    </source>
</reference>
<evidence type="ECO:0000313" key="5">
    <source>
        <dbReference type="Proteomes" id="UP000031366"/>
    </source>
</evidence>
<name>A0A0C1UBV6_9CLOT</name>
<comment type="caution">
    <text evidence="4">The sequence shown here is derived from an EMBL/GenBank/DDBJ whole genome shotgun (WGS) entry which is preliminary data.</text>
</comment>
<dbReference type="PANTHER" id="PTHR42919:SF8">
    <property type="entry name" value="N-ALPHA-ACETYLTRANSFERASE 50"/>
    <property type="match status" value="1"/>
</dbReference>
<keyword evidence="5" id="KW-1185">Reference proteome</keyword>
<protein>
    <submittedName>
        <fullName evidence="4">Acetyltransferase domain protein</fullName>
    </submittedName>
</protein>
<dbReference type="RefSeq" id="WP_052268315.1">
    <property type="nucleotide sequence ID" value="NZ_AYSO01000020.1"/>
</dbReference>
<dbReference type="PROSITE" id="PS51186">
    <property type="entry name" value="GNAT"/>
    <property type="match status" value="1"/>
</dbReference>
<dbReference type="OrthoDB" id="9787920at2"/>
<keyword evidence="1 4" id="KW-0808">Transferase</keyword>
<dbReference type="GO" id="GO:0016747">
    <property type="term" value="F:acyltransferase activity, transferring groups other than amino-acyl groups"/>
    <property type="evidence" value="ECO:0007669"/>
    <property type="project" value="InterPro"/>
</dbReference>
<dbReference type="Gene3D" id="3.40.630.30">
    <property type="match status" value="1"/>
</dbReference>
<dbReference type="Proteomes" id="UP000031366">
    <property type="component" value="Unassembled WGS sequence"/>
</dbReference>
<accession>A0A0C1UBV6</accession>
<proteinExistence type="predicted"/>
<organism evidence="4 5">
    <name type="scientific">Clostridium argentinense CDC 2741</name>
    <dbReference type="NCBI Taxonomy" id="1418104"/>
    <lineage>
        <taxon>Bacteria</taxon>
        <taxon>Bacillati</taxon>
        <taxon>Bacillota</taxon>
        <taxon>Clostridia</taxon>
        <taxon>Eubacteriales</taxon>
        <taxon>Clostridiaceae</taxon>
        <taxon>Clostridium</taxon>
    </lineage>
</organism>
<gene>
    <name evidence="4" type="ORF">U732_881</name>
</gene>
<dbReference type="EMBL" id="AYSO01000020">
    <property type="protein sequence ID" value="KIE45020.1"/>
    <property type="molecule type" value="Genomic_DNA"/>
</dbReference>
<sequence length="142" mass="16783">MSSINDKDYNFILKPCSEKEKEYIHNKLVEHNVKFITDYEEFSFCYKDEDEKVVGGIVASRDNECLTIDFLWVDNSHRGKGIGEKLIKHMESIAVNKKCKLIYLNTFGFQAPEFYKKMGYELFGLLEECINGYDQYFFRKIL</sequence>
<dbReference type="InterPro" id="IPR000182">
    <property type="entry name" value="GNAT_dom"/>
</dbReference>
<dbReference type="InterPro" id="IPR051556">
    <property type="entry name" value="N-term/lysine_N-AcTrnsfr"/>
</dbReference>
<dbReference type="InterPro" id="IPR016181">
    <property type="entry name" value="Acyl_CoA_acyltransferase"/>
</dbReference>
<evidence type="ECO:0000259" key="3">
    <source>
        <dbReference type="PROSITE" id="PS51186"/>
    </source>
</evidence>
<dbReference type="PANTHER" id="PTHR42919">
    <property type="entry name" value="N-ALPHA-ACETYLTRANSFERASE"/>
    <property type="match status" value="1"/>
</dbReference>
<keyword evidence="2" id="KW-0012">Acyltransferase</keyword>